<dbReference type="RefSeq" id="WP_003922194.1">
    <property type="nucleotide sequence ID" value="NZ_AP022314.1"/>
</dbReference>
<organism evidence="2 3">
    <name type="scientific">Mycobacterium xenopi</name>
    <dbReference type="NCBI Taxonomy" id="1789"/>
    <lineage>
        <taxon>Bacteria</taxon>
        <taxon>Bacillati</taxon>
        <taxon>Actinomycetota</taxon>
        <taxon>Actinomycetes</taxon>
        <taxon>Mycobacteriales</taxon>
        <taxon>Mycobacteriaceae</taxon>
        <taxon>Mycobacterium</taxon>
    </lineage>
</organism>
<keyword evidence="1" id="KW-0808">Transferase</keyword>
<protein>
    <recommendedName>
        <fullName evidence="4">Homocitrate synthase</fullName>
    </recommendedName>
</protein>
<evidence type="ECO:0000313" key="3">
    <source>
        <dbReference type="Proteomes" id="UP000464624"/>
    </source>
</evidence>
<dbReference type="AlphaFoldDB" id="A0AAD1H3F2"/>
<dbReference type="GO" id="GO:0016740">
    <property type="term" value="F:transferase activity"/>
    <property type="evidence" value="ECO:0007669"/>
    <property type="project" value="UniProtKB-KW"/>
</dbReference>
<dbReference type="EMBL" id="AP022314">
    <property type="protein sequence ID" value="BBU23681.1"/>
    <property type="molecule type" value="Genomic_DNA"/>
</dbReference>
<proteinExistence type="predicted"/>
<dbReference type="InterPro" id="IPR036230">
    <property type="entry name" value="LeuA_allosteric_dom_sf"/>
</dbReference>
<name>A0AAD1H3F2_MYCXE</name>
<dbReference type="Gene3D" id="3.30.160.270">
    <property type="match status" value="1"/>
</dbReference>
<dbReference type="KEGG" id="mxe:MYXE_34710"/>
<reference evidence="2 3" key="1">
    <citation type="submission" date="2019-12" db="EMBL/GenBank/DDBJ databases">
        <title>Complete genome sequence of Mycolicibacterium xenopi str. JCM15661T.</title>
        <authorList>
            <person name="Yoshida M."/>
            <person name="Fukano H."/>
            <person name="Asakura T."/>
            <person name="Hoshino Y."/>
        </authorList>
    </citation>
    <scope>NUCLEOTIDE SEQUENCE [LARGE SCALE GENOMIC DNA]</scope>
    <source>
        <strain evidence="2 3">JCM 15661T</strain>
    </source>
</reference>
<dbReference type="Proteomes" id="UP000464624">
    <property type="component" value="Chromosome"/>
</dbReference>
<evidence type="ECO:0008006" key="4">
    <source>
        <dbReference type="Google" id="ProtNLM"/>
    </source>
</evidence>
<accession>A0AAD1H3F2</accession>
<evidence type="ECO:0000313" key="2">
    <source>
        <dbReference type="EMBL" id="BBU23681.1"/>
    </source>
</evidence>
<dbReference type="SUPFAM" id="SSF110921">
    <property type="entry name" value="2-isopropylmalate synthase LeuA, allosteric (dimerisation) domain"/>
    <property type="match status" value="1"/>
</dbReference>
<sequence>MTPTSLSRKTSRSTTASSWFADQFGVPMPRGLREQADAMTWESFAATYGPNSGPLRLGDWACLDQPRSATRLGPQCRNFRAVIAVGDRITTSMAAASGPVAALTAMLHERGVRVETLRFHQIHSREHTATFICGSNGVRSEWAMGWSQDRTESALRAVIACANRLLACAEQT</sequence>
<evidence type="ECO:0000256" key="1">
    <source>
        <dbReference type="ARBA" id="ARBA00022679"/>
    </source>
</evidence>
<gene>
    <name evidence="2" type="ORF">MYXE_34710</name>
</gene>